<dbReference type="GO" id="GO:0016805">
    <property type="term" value="F:dipeptidase activity"/>
    <property type="evidence" value="ECO:0007669"/>
    <property type="project" value="UniProtKB-KW"/>
</dbReference>
<accession>A0A6I3RYK6</accession>
<evidence type="ECO:0000256" key="5">
    <source>
        <dbReference type="ARBA" id="ARBA00022997"/>
    </source>
</evidence>
<evidence type="ECO:0000313" key="7">
    <source>
        <dbReference type="EMBL" id="MTU43883.1"/>
    </source>
</evidence>
<dbReference type="GeneID" id="43348142"/>
<keyword evidence="3 6" id="KW-0645">Protease</keyword>
<dbReference type="NCBIfam" id="NF033678">
    <property type="entry name" value="C69_fam_dipept"/>
    <property type="match status" value="1"/>
</dbReference>
<dbReference type="InterPro" id="IPR047804">
    <property type="entry name" value="C69_dipept_A-like"/>
</dbReference>
<dbReference type="PANTHER" id="PTHR12994">
    <property type="entry name" value="SECERNIN"/>
    <property type="match status" value="1"/>
</dbReference>
<keyword evidence="4 6" id="KW-0378">Hydrolase</keyword>
<sequence>MCTTFIVGDKATVDGSFLVARSADSSALKAQLFIIHPACYYPEGAMYRTKDHNGATDFSYPQPVHAMRYTSVPNWQTKLHGAVGFNEAGLGVTGTESIFARDDALAIDPYNKETGITEDDIIDIILPRCHTAAEGVELLGKIIETHGAGEGFGVAFVDDNEIWYLETGTGHQWMAQRIPEDVYFGSGNQGRLRLYDPNASEFKGSPDLIDFAIRHGFYDPQKGPFDFAAAYTRNDDRDRVYNDPRVWQIQKLFNPSVIQPVEDGREFGVFMKPERKLSLEDAKRVMRDHFDASEHDPYSHGLNGNEPWRPVSVFRTYEAHVMQVRPWLPRAIGDVIYIAFGMADLSCFMPFYQGLEQVPGHYGIGTCQADSASVYWKFRKLQTLVMTDYPTYAPIVKKAFGDQERAMTAKQEQMEKQYVELIKSDKKAATALLQKTNLELLAECEALAEDLTNQIFTLATENIQKANFFANRSKKD</sequence>
<evidence type="ECO:0000256" key="3">
    <source>
        <dbReference type="ARBA" id="ARBA00022670"/>
    </source>
</evidence>
<dbReference type="EC" id="3.4.-.-" evidence="6"/>
<comment type="similarity">
    <text evidence="2 6">Belongs to the peptidase C69 family.</text>
</comment>
<organism evidence="7 8">
    <name type="scientific">Parasutterella excrementihominis</name>
    <dbReference type="NCBI Taxonomy" id="487175"/>
    <lineage>
        <taxon>Bacteria</taxon>
        <taxon>Pseudomonadati</taxon>
        <taxon>Pseudomonadota</taxon>
        <taxon>Betaproteobacteria</taxon>
        <taxon>Burkholderiales</taxon>
        <taxon>Sutterellaceae</taxon>
        <taxon>Parasutterella</taxon>
    </lineage>
</organism>
<dbReference type="Proteomes" id="UP000462362">
    <property type="component" value="Unassembled WGS sequence"/>
</dbReference>
<protein>
    <recommendedName>
        <fullName evidence="6">Dipeptidase</fullName>
        <ecNumber evidence="6">3.4.-.-</ecNumber>
    </recommendedName>
</protein>
<evidence type="ECO:0000313" key="8">
    <source>
        <dbReference type="Proteomes" id="UP000462362"/>
    </source>
</evidence>
<dbReference type="GO" id="GO:0006508">
    <property type="term" value="P:proteolysis"/>
    <property type="evidence" value="ECO:0007669"/>
    <property type="project" value="UniProtKB-KW"/>
</dbReference>
<comment type="catalytic activity">
    <reaction evidence="1">
        <text>an L-aminoacyl-L-amino acid + H2O = 2 an L-alpha-amino acid</text>
        <dbReference type="Rhea" id="RHEA:48940"/>
        <dbReference type="ChEBI" id="CHEBI:15377"/>
        <dbReference type="ChEBI" id="CHEBI:59869"/>
        <dbReference type="ChEBI" id="CHEBI:77460"/>
        <dbReference type="EC" id="3.4.13.19"/>
    </reaction>
</comment>
<dbReference type="Pfam" id="PF03577">
    <property type="entry name" value="Peptidase_C69"/>
    <property type="match status" value="1"/>
</dbReference>
<reference evidence="7 8" key="1">
    <citation type="journal article" date="2019" name="Nat. Med.">
        <title>A library of human gut bacterial isolates paired with longitudinal multiomics data enables mechanistic microbiome research.</title>
        <authorList>
            <person name="Poyet M."/>
            <person name="Groussin M."/>
            <person name="Gibbons S.M."/>
            <person name="Avila-Pacheco J."/>
            <person name="Jiang X."/>
            <person name="Kearney S.M."/>
            <person name="Perrotta A.R."/>
            <person name="Berdy B."/>
            <person name="Zhao S."/>
            <person name="Lieberman T.D."/>
            <person name="Swanson P.K."/>
            <person name="Smith M."/>
            <person name="Roesemann S."/>
            <person name="Alexander J.E."/>
            <person name="Rich S.A."/>
            <person name="Livny J."/>
            <person name="Vlamakis H."/>
            <person name="Clish C."/>
            <person name="Bullock K."/>
            <person name="Deik A."/>
            <person name="Scott J."/>
            <person name="Pierce K.A."/>
            <person name="Xavier R.J."/>
            <person name="Alm E.J."/>
        </authorList>
    </citation>
    <scope>NUCLEOTIDE SEQUENCE [LARGE SCALE GENOMIC DNA]</scope>
    <source>
        <strain evidence="7 8">BIOML-A2</strain>
    </source>
</reference>
<dbReference type="Gene3D" id="3.60.60.10">
    <property type="entry name" value="Penicillin V Acylase, Chain A"/>
    <property type="match status" value="1"/>
</dbReference>
<dbReference type="InterPro" id="IPR005322">
    <property type="entry name" value="Peptidase_C69"/>
</dbReference>
<dbReference type="AlphaFoldDB" id="A0A6I3RYK6"/>
<evidence type="ECO:0000256" key="1">
    <source>
        <dbReference type="ARBA" id="ARBA00001670"/>
    </source>
</evidence>
<name>A0A6I3RYK6_9BURK</name>
<dbReference type="GO" id="GO:0070004">
    <property type="term" value="F:cysteine-type exopeptidase activity"/>
    <property type="evidence" value="ECO:0007669"/>
    <property type="project" value="InterPro"/>
</dbReference>
<evidence type="ECO:0000256" key="2">
    <source>
        <dbReference type="ARBA" id="ARBA00007225"/>
    </source>
</evidence>
<dbReference type="RefSeq" id="WP_008810642.1">
    <property type="nucleotide sequence ID" value="NZ_CAJUON010000004.1"/>
</dbReference>
<evidence type="ECO:0000256" key="4">
    <source>
        <dbReference type="ARBA" id="ARBA00022801"/>
    </source>
</evidence>
<gene>
    <name evidence="7" type="ORF">GMD42_09690</name>
</gene>
<proteinExistence type="inferred from homology"/>
<evidence type="ECO:0000256" key="6">
    <source>
        <dbReference type="RuleBase" id="RU364089"/>
    </source>
</evidence>
<keyword evidence="5 6" id="KW-0224">Dipeptidase</keyword>
<dbReference type="EMBL" id="WNCL01000033">
    <property type="protein sequence ID" value="MTU43883.1"/>
    <property type="molecule type" value="Genomic_DNA"/>
</dbReference>
<comment type="caution">
    <text evidence="7">The sequence shown here is derived from an EMBL/GenBank/DDBJ whole genome shotgun (WGS) entry which is preliminary data.</text>
</comment>
<dbReference type="PANTHER" id="PTHR12994:SF17">
    <property type="entry name" value="LD30995P"/>
    <property type="match status" value="1"/>
</dbReference>